<evidence type="ECO:0000256" key="1">
    <source>
        <dbReference type="ARBA" id="ARBA00004651"/>
    </source>
</evidence>
<dbReference type="InterPro" id="IPR000522">
    <property type="entry name" value="ABC_transptr_permease_BtuC"/>
</dbReference>
<evidence type="ECO:0000256" key="6">
    <source>
        <dbReference type="ARBA" id="ARBA00022989"/>
    </source>
</evidence>
<dbReference type="eggNOG" id="COG0609">
    <property type="taxonomic scope" value="Bacteria"/>
</dbReference>
<accession>A9DYD8</accession>
<feature type="transmembrane region" description="Helical" evidence="8">
    <location>
        <begin position="93"/>
        <end position="115"/>
    </location>
</feature>
<dbReference type="Proteomes" id="UP000002945">
    <property type="component" value="Unassembled WGS sequence"/>
</dbReference>
<evidence type="ECO:0000256" key="7">
    <source>
        <dbReference type="ARBA" id="ARBA00023136"/>
    </source>
</evidence>
<evidence type="ECO:0000256" key="8">
    <source>
        <dbReference type="SAM" id="Phobius"/>
    </source>
</evidence>
<keyword evidence="10" id="KW-1185">Reference proteome</keyword>
<dbReference type="RefSeq" id="WP_007094189.1">
    <property type="nucleotide sequence ID" value="NZ_CP142125.1"/>
</dbReference>
<dbReference type="OrthoDB" id="9811721at2"/>
<feature type="transmembrane region" description="Helical" evidence="8">
    <location>
        <begin position="127"/>
        <end position="149"/>
    </location>
</feature>
<organism evidence="9 10">
    <name type="scientific">Kordia algicida OT-1</name>
    <dbReference type="NCBI Taxonomy" id="391587"/>
    <lineage>
        <taxon>Bacteria</taxon>
        <taxon>Pseudomonadati</taxon>
        <taxon>Bacteroidota</taxon>
        <taxon>Flavobacteriia</taxon>
        <taxon>Flavobacteriales</taxon>
        <taxon>Flavobacteriaceae</taxon>
        <taxon>Kordia</taxon>
    </lineage>
</organism>
<name>A9DYD8_9FLAO</name>
<dbReference type="STRING" id="391587.KAOT1_08118"/>
<dbReference type="GO" id="GO:0022857">
    <property type="term" value="F:transmembrane transporter activity"/>
    <property type="evidence" value="ECO:0007669"/>
    <property type="project" value="InterPro"/>
</dbReference>
<evidence type="ECO:0000256" key="4">
    <source>
        <dbReference type="ARBA" id="ARBA00022475"/>
    </source>
</evidence>
<feature type="transmembrane region" description="Helical" evidence="8">
    <location>
        <begin position="205"/>
        <end position="225"/>
    </location>
</feature>
<comment type="caution">
    <text evidence="9">The sequence shown here is derived from an EMBL/GenBank/DDBJ whole genome shotgun (WGS) entry which is preliminary data.</text>
</comment>
<dbReference type="Gene3D" id="1.10.3470.10">
    <property type="entry name" value="ABC transporter involved in vitamin B12 uptake, BtuC"/>
    <property type="match status" value="1"/>
</dbReference>
<dbReference type="GO" id="GO:0005886">
    <property type="term" value="C:plasma membrane"/>
    <property type="evidence" value="ECO:0007669"/>
    <property type="project" value="UniProtKB-SubCell"/>
</dbReference>
<feature type="transmembrane region" description="Helical" evidence="8">
    <location>
        <begin position="64"/>
        <end position="81"/>
    </location>
</feature>
<dbReference type="CDD" id="cd06550">
    <property type="entry name" value="TM_ABC_iron-siderophores_like"/>
    <property type="match status" value="1"/>
</dbReference>
<evidence type="ECO:0000313" key="10">
    <source>
        <dbReference type="Proteomes" id="UP000002945"/>
    </source>
</evidence>
<evidence type="ECO:0000256" key="3">
    <source>
        <dbReference type="ARBA" id="ARBA00022448"/>
    </source>
</evidence>
<reference evidence="9 10" key="1">
    <citation type="journal article" date="2011" name="J. Bacteriol.">
        <title>Genome sequence of the algicidal bacterium Kordia algicida OT-1.</title>
        <authorList>
            <person name="Lee H.S."/>
            <person name="Kang S.G."/>
            <person name="Kwon K.K."/>
            <person name="Lee J.H."/>
            <person name="Kim S.J."/>
        </authorList>
    </citation>
    <scope>NUCLEOTIDE SEQUENCE [LARGE SCALE GENOMIC DNA]</scope>
    <source>
        <strain evidence="9 10">OT-1</strain>
    </source>
</reference>
<dbReference type="SUPFAM" id="SSF81345">
    <property type="entry name" value="ABC transporter involved in vitamin B12 uptake, BtuC"/>
    <property type="match status" value="1"/>
</dbReference>
<gene>
    <name evidence="9" type="ORF">KAOT1_08118</name>
</gene>
<protein>
    <submittedName>
        <fullName evidence="9">Iron(III) ABC transporter, permease protein, putative</fullName>
    </submittedName>
</protein>
<dbReference type="Pfam" id="PF01032">
    <property type="entry name" value="FecCD"/>
    <property type="match status" value="1"/>
</dbReference>
<keyword evidence="5 8" id="KW-0812">Transmembrane</keyword>
<sequence length="343" mass="36777">MVAQKSYRITFIVLSFVLIACFLLNISLGSVGIPLDGIFAAFTGGEIEKETWRITVLDIRLPKAIAAVLVGFGLSLSGLLMQTLFRNPLSGPFVLGLSSGASLGVALLIMGASIFGGFLGTFLLSSYSLVIAASLGSFLVLLTVMAVSFRVKDTMSILIIGLMFGSITAAIVSVLTYFSDAEELKQFMLWTLGSLGNLNWEELSILSFLIVLGIILSIISIKSLNAFLLGENYARSLGIDIKRSRYIVIIATSLMAGSCTAFVGPIAFIGLAVPHLTRLFFNTTNHKILVPSVCLIGGILMLICDSIAQVPLSEITLPINAITSMIGAPVVIWLLVRKRKMIF</sequence>
<dbReference type="PROSITE" id="PS51257">
    <property type="entry name" value="PROKAR_LIPOPROTEIN"/>
    <property type="match status" value="1"/>
</dbReference>
<keyword evidence="4" id="KW-1003">Cell membrane</keyword>
<comment type="similarity">
    <text evidence="2">Belongs to the binding-protein-dependent transport system permease family. FecCD subfamily.</text>
</comment>
<feature type="transmembrane region" description="Helical" evidence="8">
    <location>
        <begin position="156"/>
        <end position="178"/>
    </location>
</feature>
<evidence type="ECO:0000256" key="2">
    <source>
        <dbReference type="ARBA" id="ARBA00007935"/>
    </source>
</evidence>
<dbReference type="InterPro" id="IPR037294">
    <property type="entry name" value="ABC_BtuC-like"/>
</dbReference>
<evidence type="ECO:0000256" key="5">
    <source>
        <dbReference type="ARBA" id="ARBA00022692"/>
    </source>
</evidence>
<keyword evidence="3" id="KW-0813">Transport</keyword>
<dbReference type="GO" id="GO:0033214">
    <property type="term" value="P:siderophore-iron import into cell"/>
    <property type="evidence" value="ECO:0007669"/>
    <property type="project" value="TreeGrafter"/>
</dbReference>
<evidence type="ECO:0000313" key="9">
    <source>
        <dbReference type="EMBL" id="EDP96119.1"/>
    </source>
</evidence>
<keyword evidence="7 8" id="KW-0472">Membrane</keyword>
<dbReference type="EMBL" id="ABIB01000005">
    <property type="protein sequence ID" value="EDP96119.1"/>
    <property type="molecule type" value="Genomic_DNA"/>
</dbReference>
<dbReference type="AlphaFoldDB" id="A9DYD8"/>
<keyword evidence="6 8" id="KW-1133">Transmembrane helix</keyword>
<feature type="transmembrane region" description="Helical" evidence="8">
    <location>
        <begin position="288"/>
        <end position="308"/>
    </location>
</feature>
<comment type="subcellular location">
    <subcellularLocation>
        <location evidence="1">Cell membrane</location>
        <topology evidence="1">Multi-pass membrane protein</topology>
    </subcellularLocation>
</comment>
<dbReference type="PANTHER" id="PTHR30472:SF41">
    <property type="entry name" value="TRANSPORT SYSTEM PERMEASE PROTEIN"/>
    <property type="match status" value="1"/>
</dbReference>
<dbReference type="HOGENOM" id="CLU_013016_0_0_10"/>
<feature type="transmembrane region" description="Helical" evidence="8">
    <location>
        <begin position="315"/>
        <end position="336"/>
    </location>
</feature>
<feature type="transmembrane region" description="Helical" evidence="8">
    <location>
        <begin position="246"/>
        <end position="268"/>
    </location>
</feature>
<proteinExistence type="inferred from homology"/>
<dbReference type="PANTHER" id="PTHR30472">
    <property type="entry name" value="FERRIC ENTEROBACTIN TRANSPORT SYSTEM PERMEASE PROTEIN"/>
    <property type="match status" value="1"/>
</dbReference>